<dbReference type="Pfam" id="PF00697">
    <property type="entry name" value="PRAI"/>
    <property type="match status" value="1"/>
</dbReference>
<evidence type="ECO:0000256" key="5">
    <source>
        <dbReference type="ARBA" id="ARBA00022605"/>
    </source>
</evidence>
<sequence>MDEPVRVKICGVRTPLDLEACVAARVDYVGLNLFPPSPRYVAPDALRALAAAAPPGLCKVALVVDPDAAALEALAALPVDMVQLHGREDPARVAAIRARLGLPVMKTVAVAGPQDVAAIAAFEAVADQILVEGRPPEGADLPGGVGAGFDWRLVAGRRWARPWMLAGGLKPDNVTEAVAVSGARQVDVASGVERARGVKDAALIAAFAAAARR</sequence>
<evidence type="ECO:0000256" key="6">
    <source>
        <dbReference type="ARBA" id="ARBA00022822"/>
    </source>
</evidence>
<evidence type="ECO:0000256" key="2">
    <source>
        <dbReference type="ARBA" id="ARBA00004664"/>
    </source>
</evidence>
<evidence type="ECO:0000313" key="11">
    <source>
        <dbReference type="EMBL" id="SEA77161.1"/>
    </source>
</evidence>
<keyword evidence="7 9" id="KW-0057">Aromatic amino acid biosynthesis</keyword>
<evidence type="ECO:0000256" key="9">
    <source>
        <dbReference type="HAMAP-Rule" id="MF_00135"/>
    </source>
</evidence>
<evidence type="ECO:0000256" key="4">
    <source>
        <dbReference type="ARBA" id="ARBA00022272"/>
    </source>
</evidence>
<evidence type="ECO:0000256" key="8">
    <source>
        <dbReference type="ARBA" id="ARBA00023235"/>
    </source>
</evidence>
<comment type="pathway">
    <text evidence="2 9">Amino-acid biosynthesis; L-tryptophan biosynthesis; L-tryptophan from chorismate: step 3/5.</text>
</comment>
<dbReference type="STRING" id="89524.SAMN05444370_11185"/>
<dbReference type="InterPro" id="IPR013785">
    <property type="entry name" value="Aldolase_TIM"/>
</dbReference>
<comment type="similarity">
    <text evidence="9">Belongs to the TrpF family.</text>
</comment>
<dbReference type="InterPro" id="IPR001240">
    <property type="entry name" value="PRAI_dom"/>
</dbReference>
<dbReference type="OrthoDB" id="9796196at2"/>
<proteinExistence type="inferred from homology"/>
<dbReference type="Gene3D" id="3.20.20.70">
    <property type="entry name" value="Aldolase class I"/>
    <property type="match status" value="1"/>
</dbReference>
<dbReference type="EC" id="5.3.1.24" evidence="3 9"/>
<keyword evidence="6 9" id="KW-0822">Tryptophan biosynthesis</keyword>
<dbReference type="EMBL" id="FNQM01000011">
    <property type="protein sequence ID" value="SEA77161.1"/>
    <property type="molecule type" value="Genomic_DNA"/>
</dbReference>
<accession>A0A1H4DWN9</accession>
<keyword evidence="5 9" id="KW-0028">Amino-acid biosynthesis</keyword>
<feature type="domain" description="N-(5'phosphoribosyl) anthranilate isomerase (PRAI)" evidence="10">
    <location>
        <begin position="7"/>
        <end position="208"/>
    </location>
</feature>
<dbReference type="NCBIfam" id="NF002295">
    <property type="entry name" value="PRK01222.1-1"/>
    <property type="match status" value="1"/>
</dbReference>
<evidence type="ECO:0000256" key="3">
    <source>
        <dbReference type="ARBA" id="ARBA00012572"/>
    </source>
</evidence>
<evidence type="ECO:0000256" key="7">
    <source>
        <dbReference type="ARBA" id="ARBA00023141"/>
    </source>
</evidence>
<dbReference type="AlphaFoldDB" id="A0A1H4DWN9"/>
<evidence type="ECO:0000256" key="1">
    <source>
        <dbReference type="ARBA" id="ARBA00001164"/>
    </source>
</evidence>
<evidence type="ECO:0000313" key="12">
    <source>
        <dbReference type="Proteomes" id="UP000198703"/>
    </source>
</evidence>
<dbReference type="InterPro" id="IPR044643">
    <property type="entry name" value="TrpF_fam"/>
</dbReference>
<dbReference type="PANTHER" id="PTHR42894">
    <property type="entry name" value="N-(5'-PHOSPHORIBOSYL)ANTHRANILATE ISOMERASE"/>
    <property type="match status" value="1"/>
</dbReference>
<dbReference type="Proteomes" id="UP000198703">
    <property type="component" value="Unassembled WGS sequence"/>
</dbReference>
<keyword evidence="8 9" id="KW-0413">Isomerase</keyword>
<dbReference type="CDD" id="cd00405">
    <property type="entry name" value="PRAI"/>
    <property type="match status" value="1"/>
</dbReference>
<organism evidence="11 12">
    <name type="scientific">Rubrimonas cliftonensis</name>
    <dbReference type="NCBI Taxonomy" id="89524"/>
    <lineage>
        <taxon>Bacteria</taxon>
        <taxon>Pseudomonadati</taxon>
        <taxon>Pseudomonadota</taxon>
        <taxon>Alphaproteobacteria</taxon>
        <taxon>Rhodobacterales</taxon>
        <taxon>Paracoccaceae</taxon>
        <taxon>Rubrimonas</taxon>
    </lineage>
</organism>
<evidence type="ECO:0000259" key="10">
    <source>
        <dbReference type="Pfam" id="PF00697"/>
    </source>
</evidence>
<dbReference type="InterPro" id="IPR011060">
    <property type="entry name" value="RibuloseP-bd_barrel"/>
</dbReference>
<name>A0A1H4DWN9_9RHOB</name>
<protein>
    <recommendedName>
        <fullName evidence="4 9">N-(5'-phosphoribosyl)anthranilate isomerase</fullName>
        <shortName evidence="9">PRAI</shortName>
        <ecNumber evidence="3 9">5.3.1.24</ecNumber>
    </recommendedName>
</protein>
<dbReference type="PANTHER" id="PTHR42894:SF1">
    <property type="entry name" value="N-(5'-PHOSPHORIBOSYL)ANTHRANILATE ISOMERASE"/>
    <property type="match status" value="1"/>
</dbReference>
<dbReference type="UniPathway" id="UPA00035">
    <property type="reaction ID" value="UER00042"/>
</dbReference>
<dbReference type="RefSeq" id="WP_093254845.1">
    <property type="nucleotide sequence ID" value="NZ_FNQM01000011.1"/>
</dbReference>
<reference evidence="11 12" key="1">
    <citation type="submission" date="2016-10" db="EMBL/GenBank/DDBJ databases">
        <authorList>
            <person name="de Groot N.N."/>
        </authorList>
    </citation>
    <scope>NUCLEOTIDE SEQUENCE [LARGE SCALE GENOMIC DNA]</scope>
    <source>
        <strain evidence="11 12">DSM 15345</strain>
    </source>
</reference>
<dbReference type="GO" id="GO:0000162">
    <property type="term" value="P:L-tryptophan biosynthetic process"/>
    <property type="evidence" value="ECO:0007669"/>
    <property type="project" value="UniProtKB-UniRule"/>
</dbReference>
<dbReference type="SUPFAM" id="SSF51366">
    <property type="entry name" value="Ribulose-phoshate binding barrel"/>
    <property type="match status" value="1"/>
</dbReference>
<dbReference type="GO" id="GO:0004640">
    <property type="term" value="F:phosphoribosylanthranilate isomerase activity"/>
    <property type="evidence" value="ECO:0007669"/>
    <property type="project" value="UniProtKB-UniRule"/>
</dbReference>
<comment type="catalytic activity">
    <reaction evidence="1 9">
        <text>N-(5-phospho-beta-D-ribosyl)anthranilate = 1-(2-carboxyphenylamino)-1-deoxy-D-ribulose 5-phosphate</text>
        <dbReference type="Rhea" id="RHEA:21540"/>
        <dbReference type="ChEBI" id="CHEBI:18277"/>
        <dbReference type="ChEBI" id="CHEBI:58613"/>
        <dbReference type="EC" id="5.3.1.24"/>
    </reaction>
</comment>
<dbReference type="HAMAP" id="MF_00135">
    <property type="entry name" value="PRAI"/>
    <property type="match status" value="1"/>
</dbReference>
<gene>
    <name evidence="9" type="primary">trpF</name>
    <name evidence="11" type="ORF">SAMN05444370_11185</name>
</gene>
<keyword evidence="12" id="KW-1185">Reference proteome</keyword>